<sequence>MVSQRPVHEYRHTVVVLEGRSIGKYPLGISFGSFIAVASSRSILIKKMTRILPEALARAKQATLMVKPPNTLGETRENALLALFSIKAMKELVQFDLRHQVSSLVRPVQQVKLLPVHI</sequence>
<evidence type="ECO:0000313" key="1">
    <source>
        <dbReference type="EMBL" id="CAF2062011.1"/>
    </source>
</evidence>
<reference evidence="1" key="1">
    <citation type="submission" date="2021-01" db="EMBL/GenBank/DDBJ databases">
        <authorList>
            <consortium name="Genoscope - CEA"/>
            <person name="William W."/>
        </authorList>
    </citation>
    <scope>NUCLEOTIDE SEQUENCE</scope>
</reference>
<accession>A0A816QQ87</accession>
<dbReference type="AlphaFoldDB" id="A0A816QQ87"/>
<organism evidence="1">
    <name type="scientific">Brassica napus</name>
    <name type="common">Rape</name>
    <dbReference type="NCBI Taxonomy" id="3708"/>
    <lineage>
        <taxon>Eukaryota</taxon>
        <taxon>Viridiplantae</taxon>
        <taxon>Streptophyta</taxon>
        <taxon>Embryophyta</taxon>
        <taxon>Tracheophyta</taxon>
        <taxon>Spermatophyta</taxon>
        <taxon>Magnoliopsida</taxon>
        <taxon>eudicotyledons</taxon>
        <taxon>Gunneridae</taxon>
        <taxon>Pentapetalae</taxon>
        <taxon>rosids</taxon>
        <taxon>malvids</taxon>
        <taxon>Brassicales</taxon>
        <taxon>Brassicaceae</taxon>
        <taxon>Brassiceae</taxon>
        <taxon>Brassica</taxon>
    </lineage>
</organism>
<proteinExistence type="predicted"/>
<dbReference type="Proteomes" id="UP001295469">
    <property type="component" value="Chromosome C06"/>
</dbReference>
<dbReference type="EMBL" id="HG994370">
    <property type="protein sequence ID" value="CAF2062011.1"/>
    <property type="molecule type" value="Genomic_DNA"/>
</dbReference>
<name>A0A816QQ87_BRANA</name>
<protein>
    <submittedName>
        <fullName evidence="1">(rape) hypothetical protein</fullName>
    </submittedName>
</protein>
<gene>
    <name evidence="1" type="ORF">DARMORV10_C06P37100.1</name>
</gene>